<sequence>MNVGLEALIVIVLILVIIYLVYLHNYNANLLKVKSTIDNSDYYVQDKEDAQDAANLIAKIKDKLKSLIEHLSKQYPSDERTIRIKKNYRENSLKEGVDDPNYTSYSVNKGEQIILCLRNKDKLMDLNTMMFVVLHEIGHLASESIGHTDEFWSNFKWILEESINIGIYVRQDFDSKPVEYCGMSITSSPLDNESLSSFPLETDKKIVEGFKLNRNYRF</sequence>
<organism evidence="3">
    <name type="scientific">viral metagenome</name>
    <dbReference type="NCBI Taxonomy" id="1070528"/>
    <lineage>
        <taxon>unclassified sequences</taxon>
        <taxon>metagenomes</taxon>
        <taxon>organismal metagenomes</taxon>
    </lineage>
</organism>
<keyword evidence="1" id="KW-0812">Transmembrane</keyword>
<dbReference type="EMBL" id="MN740684">
    <property type="protein sequence ID" value="QHU07288.1"/>
    <property type="molecule type" value="Genomic_DNA"/>
</dbReference>
<keyword evidence="1" id="KW-1133">Transmembrane helix</keyword>
<keyword evidence="1" id="KW-0472">Membrane</keyword>
<dbReference type="Pfam" id="PF08325">
    <property type="entry name" value="WLM"/>
    <property type="match status" value="1"/>
</dbReference>
<accession>A0A6C0JTR3</accession>
<dbReference type="InterPro" id="IPR013536">
    <property type="entry name" value="WLM_dom"/>
</dbReference>
<feature type="transmembrane region" description="Helical" evidence="1">
    <location>
        <begin position="6"/>
        <end position="24"/>
    </location>
</feature>
<reference evidence="3" key="1">
    <citation type="journal article" date="2020" name="Nature">
        <title>Giant virus diversity and host interactions through global metagenomics.</title>
        <authorList>
            <person name="Schulz F."/>
            <person name="Roux S."/>
            <person name="Paez-Espino D."/>
            <person name="Jungbluth S."/>
            <person name="Walsh D.A."/>
            <person name="Denef V.J."/>
            <person name="McMahon K.D."/>
            <person name="Konstantinidis K.T."/>
            <person name="Eloe-Fadrosh E.A."/>
            <person name="Kyrpides N.C."/>
            <person name="Woyke T."/>
        </authorList>
    </citation>
    <scope>NUCLEOTIDE SEQUENCE</scope>
    <source>
        <strain evidence="3">GVMAG-S-1040241-154</strain>
    </source>
</reference>
<dbReference type="AlphaFoldDB" id="A0A6C0JTR3"/>
<evidence type="ECO:0000313" key="3">
    <source>
        <dbReference type="EMBL" id="QHU07288.1"/>
    </source>
</evidence>
<proteinExistence type="predicted"/>
<name>A0A6C0JTR3_9ZZZZ</name>
<evidence type="ECO:0000259" key="2">
    <source>
        <dbReference type="Pfam" id="PF08325"/>
    </source>
</evidence>
<evidence type="ECO:0000256" key="1">
    <source>
        <dbReference type="SAM" id="Phobius"/>
    </source>
</evidence>
<feature type="domain" description="WLM" evidence="2">
    <location>
        <begin position="105"/>
        <end position="177"/>
    </location>
</feature>
<protein>
    <recommendedName>
        <fullName evidence="2">WLM domain-containing protein</fullName>
    </recommendedName>
</protein>